<dbReference type="AlphaFoldDB" id="A0A1H8Y7N1"/>
<dbReference type="OrthoDB" id="3638667at2"/>
<keyword evidence="2" id="KW-1185">Reference proteome</keyword>
<evidence type="ECO:0000313" key="2">
    <source>
        <dbReference type="Proteomes" id="UP000198582"/>
    </source>
</evidence>
<dbReference type="Proteomes" id="UP000198582">
    <property type="component" value="Unassembled WGS sequence"/>
</dbReference>
<dbReference type="EMBL" id="FOEF01000011">
    <property type="protein sequence ID" value="SEP47993.1"/>
    <property type="molecule type" value="Genomic_DNA"/>
</dbReference>
<name>A0A1H8Y7N1_9PSEU</name>
<sequence length="86" mass="10477">MIVEPVTTRDYEARNDTDRAHPQLKQIKIQEPSEMLLYEELSRARIRELEHEFEVQRPWRRARAVRRWSRVARWAAGRADRYRDAS</sequence>
<proteinExistence type="predicted"/>
<dbReference type="STRING" id="394193.SAMN04489732_111272"/>
<gene>
    <name evidence="1" type="ORF">SAMN04489732_111272</name>
</gene>
<reference evidence="1 2" key="1">
    <citation type="submission" date="2016-10" db="EMBL/GenBank/DDBJ databases">
        <authorList>
            <person name="de Groot N.N."/>
        </authorList>
    </citation>
    <scope>NUCLEOTIDE SEQUENCE [LARGE SCALE GENOMIC DNA]</scope>
    <source>
        <strain evidence="1 2">DSM 44993</strain>
    </source>
</reference>
<protein>
    <submittedName>
        <fullName evidence="1">Uncharacterized protein</fullName>
    </submittedName>
</protein>
<evidence type="ECO:0000313" key="1">
    <source>
        <dbReference type="EMBL" id="SEP47993.1"/>
    </source>
</evidence>
<organism evidence="1 2">
    <name type="scientific">Amycolatopsis saalfeldensis</name>
    <dbReference type="NCBI Taxonomy" id="394193"/>
    <lineage>
        <taxon>Bacteria</taxon>
        <taxon>Bacillati</taxon>
        <taxon>Actinomycetota</taxon>
        <taxon>Actinomycetes</taxon>
        <taxon>Pseudonocardiales</taxon>
        <taxon>Pseudonocardiaceae</taxon>
        <taxon>Amycolatopsis</taxon>
    </lineage>
</organism>
<dbReference type="RefSeq" id="WP_091620515.1">
    <property type="nucleotide sequence ID" value="NZ_FOEF01000011.1"/>
</dbReference>
<accession>A0A1H8Y7N1</accession>